<proteinExistence type="predicted"/>
<dbReference type="InterPro" id="IPR027417">
    <property type="entry name" value="P-loop_NTPase"/>
</dbReference>
<keyword evidence="2" id="KW-0067">ATP-binding</keyword>
<dbReference type="Gene3D" id="3.40.50.300">
    <property type="entry name" value="P-loop containing nucleotide triphosphate hydrolases"/>
    <property type="match status" value="1"/>
</dbReference>
<dbReference type="GO" id="GO:0004386">
    <property type="term" value="F:helicase activity"/>
    <property type="evidence" value="ECO:0007669"/>
    <property type="project" value="UniProtKB-KW"/>
</dbReference>
<dbReference type="InterPro" id="IPR006935">
    <property type="entry name" value="Helicase/UvrB_N"/>
</dbReference>
<dbReference type="InterPro" id="IPR014001">
    <property type="entry name" value="Helicase_ATP-bd"/>
</dbReference>
<dbReference type="GO" id="GO:0003677">
    <property type="term" value="F:DNA binding"/>
    <property type="evidence" value="ECO:0007669"/>
    <property type="project" value="InterPro"/>
</dbReference>
<gene>
    <name evidence="2" type="ORF">LI282_22735</name>
</gene>
<keyword evidence="2" id="KW-0347">Helicase</keyword>
<evidence type="ECO:0000259" key="1">
    <source>
        <dbReference type="PROSITE" id="PS51192"/>
    </source>
</evidence>
<dbReference type="Proteomes" id="UP001199363">
    <property type="component" value="Unassembled WGS sequence"/>
</dbReference>
<sequence length="134" mass="15826">MKSYSNILCPYQQSIRLCVSDTWRLNKNMMVQMPTGIGKLHSLASVIHEHLQERQRQSVWIATHRRELVEQIEDTVVRYGIRKEEGLVCSSQWLSHHWEDVENDRSDLIVIDEAHRALAETYKELWAHYPDAKN</sequence>
<dbReference type="PROSITE" id="PS51192">
    <property type="entry name" value="HELICASE_ATP_BIND_1"/>
    <property type="match status" value="1"/>
</dbReference>
<dbReference type="SUPFAM" id="SSF52540">
    <property type="entry name" value="P-loop containing nucleoside triphosphate hydrolases"/>
    <property type="match status" value="1"/>
</dbReference>
<keyword evidence="2" id="KW-0378">Hydrolase</keyword>
<name>A0AAW4V8A9_PHOVU</name>
<accession>A0AAW4V8A9</accession>
<evidence type="ECO:0000313" key="3">
    <source>
        <dbReference type="Proteomes" id="UP001199363"/>
    </source>
</evidence>
<evidence type="ECO:0000313" key="2">
    <source>
        <dbReference type="EMBL" id="MCB7283812.1"/>
    </source>
</evidence>
<dbReference type="GO" id="GO:0016787">
    <property type="term" value="F:hydrolase activity"/>
    <property type="evidence" value="ECO:0007669"/>
    <property type="project" value="InterPro"/>
</dbReference>
<dbReference type="GO" id="GO:0005524">
    <property type="term" value="F:ATP binding"/>
    <property type="evidence" value="ECO:0007669"/>
    <property type="project" value="InterPro"/>
</dbReference>
<feature type="domain" description="Helicase ATP-binding" evidence="1">
    <location>
        <begin position="20"/>
        <end position="134"/>
    </location>
</feature>
<keyword evidence="2" id="KW-0547">Nucleotide-binding</keyword>
<dbReference type="Pfam" id="PF04851">
    <property type="entry name" value="ResIII"/>
    <property type="match status" value="1"/>
</dbReference>
<dbReference type="EMBL" id="JAJCQG010000171">
    <property type="protein sequence ID" value="MCB7283812.1"/>
    <property type="molecule type" value="Genomic_DNA"/>
</dbReference>
<organism evidence="2 3">
    <name type="scientific">Phocaeicola vulgatus</name>
    <name type="common">Bacteroides vulgatus</name>
    <dbReference type="NCBI Taxonomy" id="821"/>
    <lineage>
        <taxon>Bacteria</taxon>
        <taxon>Pseudomonadati</taxon>
        <taxon>Bacteroidota</taxon>
        <taxon>Bacteroidia</taxon>
        <taxon>Bacteroidales</taxon>
        <taxon>Bacteroidaceae</taxon>
        <taxon>Phocaeicola</taxon>
    </lineage>
</organism>
<protein>
    <submittedName>
        <fullName evidence="2">DEAD/DEAH box helicase family protein</fullName>
    </submittedName>
</protein>
<dbReference type="AlphaFoldDB" id="A0AAW4V8A9"/>
<reference evidence="2" key="1">
    <citation type="submission" date="2021-10" db="EMBL/GenBank/DDBJ databases">
        <title>Collection of gut derived symbiotic bacterial strains cultured from healthy donors.</title>
        <authorList>
            <person name="Lin H."/>
            <person name="Littmann E."/>
            <person name="Kohout C."/>
            <person name="Pamer E.G."/>
        </authorList>
    </citation>
    <scope>NUCLEOTIDE SEQUENCE</scope>
    <source>
        <strain evidence="2">DFI.1.167</strain>
    </source>
</reference>
<comment type="caution">
    <text evidence="2">The sequence shown here is derived from an EMBL/GenBank/DDBJ whole genome shotgun (WGS) entry which is preliminary data.</text>
</comment>